<comment type="similarity">
    <text evidence="3">Belongs to the flagella basal body rod proteins family.</text>
</comment>
<evidence type="ECO:0000259" key="7">
    <source>
        <dbReference type="Pfam" id="PF06429"/>
    </source>
</evidence>
<feature type="domain" description="Flagellar basal-body/hook protein C-terminal" evidence="7">
    <location>
        <begin position="613"/>
        <end position="652"/>
    </location>
</feature>
<dbReference type="SUPFAM" id="SSF64518">
    <property type="entry name" value="Phase 1 flagellin"/>
    <property type="match status" value="2"/>
</dbReference>
<dbReference type="InterPro" id="IPR053927">
    <property type="entry name" value="FlgK_helical"/>
</dbReference>
<dbReference type="GO" id="GO:0044780">
    <property type="term" value="P:bacterial-type flagellum assembly"/>
    <property type="evidence" value="ECO:0007669"/>
    <property type="project" value="InterPro"/>
</dbReference>
<dbReference type="AlphaFoldDB" id="A0A3B0WPW1"/>
<dbReference type="InterPro" id="IPR002371">
    <property type="entry name" value="FlgK"/>
</dbReference>
<keyword evidence="4" id="KW-0964">Secreted</keyword>
<gene>
    <name evidence="10" type="ORF">MNBD_GAMMA06-1956</name>
</gene>
<evidence type="ECO:0000259" key="9">
    <source>
        <dbReference type="Pfam" id="PF22638"/>
    </source>
</evidence>
<evidence type="ECO:0000256" key="4">
    <source>
        <dbReference type="ARBA" id="ARBA00022525"/>
    </source>
</evidence>
<dbReference type="Pfam" id="PF00460">
    <property type="entry name" value="Flg_bb_rod"/>
    <property type="match status" value="1"/>
</dbReference>
<dbReference type="PROSITE" id="PS00588">
    <property type="entry name" value="FLAGELLA_BB_ROD"/>
    <property type="match status" value="1"/>
</dbReference>
<comment type="subcellular location">
    <subcellularLocation>
        <location evidence="1">Bacterial flagellum</location>
    </subcellularLocation>
    <subcellularLocation>
        <location evidence="2">Secreted</location>
    </subcellularLocation>
</comment>
<evidence type="ECO:0000256" key="2">
    <source>
        <dbReference type="ARBA" id="ARBA00004613"/>
    </source>
</evidence>
<evidence type="ECO:0000313" key="10">
    <source>
        <dbReference type="EMBL" id="VAW53092.1"/>
    </source>
</evidence>
<dbReference type="Pfam" id="PF21158">
    <property type="entry name" value="flgK_1st_1"/>
    <property type="match status" value="1"/>
</dbReference>
<dbReference type="Pfam" id="PF22638">
    <property type="entry name" value="FlgK_D1"/>
    <property type="match status" value="1"/>
</dbReference>
<dbReference type="Pfam" id="PF06429">
    <property type="entry name" value="Flg_bbr_C"/>
    <property type="match status" value="1"/>
</dbReference>
<proteinExistence type="inferred from homology"/>
<organism evidence="10">
    <name type="scientific">hydrothermal vent metagenome</name>
    <dbReference type="NCBI Taxonomy" id="652676"/>
    <lineage>
        <taxon>unclassified sequences</taxon>
        <taxon>metagenomes</taxon>
        <taxon>ecological metagenomes</taxon>
    </lineage>
</organism>
<evidence type="ECO:0000259" key="8">
    <source>
        <dbReference type="Pfam" id="PF21158"/>
    </source>
</evidence>
<reference evidence="10" key="1">
    <citation type="submission" date="2018-06" db="EMBL/GenBank/DDBJ databases">
        <authorList>
            <person name="Zhirakovskaya E."/>
        </authorList>
    </citation>
    <scope>NUCLEOTIDE SEQUENCE</scope>
</reference>
<keyword evidence="5" id="KW-0975">Bacterial flagellum</keyword>
<feature type="domain" description="Flagellar hook-associated protein FlgK helical" evidence="9">
    <location>
        <begin position="95"/>
        <end position="329"/>
    </location>
</feature>
<dbReference type="PANTHER" id="PTHR30033:SF1">
    <property type="entry name" value="FLAGELLAR HOOK-ASSOCIATED PROTEIN 1"/>
    <property type="match status" value="1"/>
</dbReference>
<dbReference type="EMBL" id="UOFD01000057">
    <property type="protein sequence ID" value="VAW53092.1"/>
    <property type="molecule type" value="Genomic_DNA"/>
</dbReference>
<keyword evidence="10" id="KW-0969">Cilium</keyword>
<keyword evidence="10" id="KW-0966">Cell projection</keyword>
<evidence type="ECO:0000256" key="3">
    <source>
        <dbReference type="ARBA" id="ARBA00009677"/>
    </source>
</evidence>
<sequence>MAGSSLLSIGSSGLQAFQRSLNTIGNNIANVNTDGYSRQNVELSSRIPQPTGYGFAGAGVQTVSVTRAYDAFIEGSVRSTTSSVKEFEIFQTLSAQLDNVLADPDAGVANSMQSFFNAVQDTADSPSSPAIREVLLKQGQNLSEQFNELAAWMNNVRGQLNSNLRGSVSEINRLSGAIAKLNESIVVQEGRSGGQPANGLLDQRDVLIRDLSELVSVTTVQQDDSSVNVMAGTGQVLVVGNKPSTLEVFIEASDPNQLGIAIRGNSNVLVPITEQLSGGNVGGLLSFRDRMLDPASNSLGLTAIGLSNYINEQQNRGMDLDGALGQNFFNVSTPQALTLAGTPANVTVAFDDISQLTNKDYNLRYNAGVWQLTQNDTNQVVTMTGTGTAADPFIADGFSLEIGVAPTNGDAYIIRPTRNGATDIQMTLVNNRQIAAAAPMRSLAAATNTGTGEISAGLVTDINNAAFQTTAGQLTPPVLVRFSNGNSYDVFDNTNPVSPVLLEAGIAYNPATGGEIFPTPGGLDYGYSVQINGAPVAGDEFSTEYNAGGIGDNRNALLLAGVASNKVMASGTASITNSYSALVADVGSGTKQAELNTLAQRRVLDQAISNRESISGVNLDEEAANLLRFQQAYQAAAQVITVANSLFDTLLNAVRR</sequence>
<dbReference type="GO" id="GO:0009424">
    <property type="term" value="C:bacterial-type flagellum hook"/>
    <property type="evidence" value="ECO:0007669"/>
    <property type="project" value="InterPro"/>
</dbReference>
<accession>A0A3B0WPW1</accession>
<name>A0A3B0WPW1_9ZZZZ</name>
<evidence type="ECO:0000256" key="1">
    <source>
        <dbReference type="ARBA" id="ARBA00004365"/>
    </source>
</evidence>
<feature type="domain" description="Flagellar basal body rod protein N-terminal" evidence="6">
    <location>
        <begin position="8"/>
        <end position="36"/>
    </location>
</feature>
<feature type="domain" description="Flagellar hook-associated protein 1 D2-like" evidence="8">
    <location>
        <begin position="343"/>
        <end position="416"/>
    </location>
</feature>
<evidence type="ECO:0000256" key="5">
    <source>
        <dbReference type="ARBA" id="ARBA00023143"/>
    </source>
</evidence>
<protein>
    <submittedName>
        <fullName evidence="10">Flagellar hook-associated protein FlgK</fullName>
    </submittedName>
</protein>
<dbReference type="InterPro" id="IPR049119">
    <property type="entry name" value="FlgK_D2-like"/>
</dbReference>
<evidence type="ECO:0000259" key="6">
    <source>
        <dbReference type="Pfam" id="PF00460"/>
    </source>
</evidence>
<keyword evidence="10" id="KW-0282">Flagellum</keyword>
<dbReference type="PANTHER" id="PTHR30033">
    <property type="entry name" value="FLAGELLAR HOOK-ASSOCIATED PROTEIN 1"/>
    <property type="match status" value="1"/>
</dbReference>
<dbReference type="InterPro" id="IPR001444">
    <property type="entry name" value="Flag_bb_rod_N"/>
</dbReference>
<dbReference type="GO" id="GO:0005198">
    <property type="term" value="F:structural molecule activity"/>
    <property type="evidence" value="ECO:0007669"/>
    <property type="project" value="InterPro"/>
</dbReference>
<dbReference type="InterPro" id="IPR019776">
    <property type="entry name" value="Flagellar_basal_body_rod_CS"/>
</dbReference>
<dbReference type="PRINTS" id="PR01005">
    <property type="entry name" value="FLGHOOKAP1"/>
</dbReference>
<dbReference type="InterPro" id="IPR010930">
    <property type="entry name" value="Flg_bb/hook_C_dom"/>
</dbReference>
<dbReference type="GO" id="GO:0005576">
    <property type="term" value="C:extracellular region"/>
    <property type="evidence" value="ECO:0007669"/>
    <property type="project" value="UniProtKB-SubCell"/>
</dbReference>
<dbReference type="NCBIfam" id="TIGR02492">
    <property type="entry name" value="flgK_ends"/>
    <property type="match status" value="1"/>
</dbReference>